<gene>
    <name evidence="8" type="ORF">IXB28_00670</name>
</gene>
<dbReference type="NCBIfam" id="TIGR00231">
    <property type="entry name" value="small_GTP"/>
    <property type="match status" value="1"/>
</dbReference>
<accession>A0ABS5Y120</accession>
<comment type="subcellular location">
    <subcellularLocation>
        <location evidence="1">Membrane</location>
        <topology evidence="1">Multi-pass membrane protein</topology>
    </subcellularLocation>
</comment>
<evidence type="ECO:0000259" key="7">
    <source>
        <dbReference type="Pfam" id="PF01926"/>
    </source>
</evidence>
<feature type="domain" description="G" evidence="7">
    <location>
        <begin position="78"/>
        <end position="212"/>
    </location>
</feature>
<evidence type="ECO:0000256" key="1">
    <source>
        <dbReference type="ARBA" id="ARBA00004141"/>
    </source>
</evidence>
<evidence type="ECO:0000313" key="9">
    <source>
        <dbReference type="Proteomes" id="UP001196661"/>
    </source>
</evidence>
<dbReference type="SUPFAM" id="SSF52540">
    <property type="entry name" value="P-loop containing nucleoside triphosphate hydrolases"/>
    <property type="match status" value="1"/>
</dbReference>
<dbReference type="InterPro" id="IPR027417">
    <property type="entry name" value="P-loop_NTPase"/>
</dbReference>
<evidence type="ECO:0000313" key="8">
    <source>
        <dbReference type="EMBL" id="MBT9310705.1"/>
    </source>
</evidence>
<keyword evidence="9" id="KW-1185">Reference proteome</keyword>
<dbReference type="EMBL" id="JADOER010000002">
    <property type="protein sequence ID" value="MBT9310705.1"/>
    <property type="molecule type" value="Genomic_DNA"/>
</dbReference>
<dbReference type="Gene3D" id="3.40.50.300">
    <property type="entry name" value="P-loop containing nucleotide triphosphate hydrolases"/>
    <property type="match status" value="1"/>
</dbReference>
<dbReference type="InterPro" id="IPR021147">
    <property type="entry name" value="DUF697"/>
</dbReference>
<dbReference type="Pfam" id="PF01926">
    <property type="entry name" value="MMR_HSR1"/>
    <property type="match status" value="1"/>
</dbReference>
<dbReference type="Proteomes" id="UP001196661">
    <property type="component" value="Unassembled WGS sequence"/>
</dbReference>
<dbReference type="InterPro" id="IPR006073">
    <property type="entry name" value="GTP-bd"/>
</dbReference>
<dbReference type="PANTHER" id="PTHR42714:SF6">
    <property type="entry name" value="TRANSLATION INITIATION FACTOR IF-2"/>
    <property type="match status" value="1"/>
</dbReference>
<dbReference type="CDD" id="cd00880">
    <property type="entry name" value="Era_like"/>
    <property type="match status" value="1"/>
</dbReference>
<organism evidence="8 9">
    <name type="scientific">Leptothoe kymatousa TAU-MAC 1615</name>
    <dbReference type="NCBI Taxonomy" id="2364775"/>
    <lineage>
        <taxon>Bacteria</taxon>
        <taxon>Bacillati</taxon>
        <taxon>Cyanobacteriota</taxon>
        <taxon>Cyanophyceae</taxon>
        <taxon>Nodosilineales</taxon>
        <taxon>Cymatolegaceae</taxon>
        <taxon>Leptothoe</taxon>
        <taxon>Leptothoe kymatousa</taxon>
    </lineage>
</organism>
<protein>
    <submittedName>
        <fullName evidence="8">GTP-binding protein</fullName>
    </submittedName>
</protein>
<dbReference type="RefSeq" id="WP_215616618.1">
    <property type="nucleotide sequence ID" value="NZ_JADOER010000002.1"/>
</dbReference>
<keyword evidence="6" id="KW-0472">Membrane</keyword>
<dbReference type="Pfam" id="PF05128">
    <property type="entry name" value="DUF697"/>
    <property type="match status" value="1"/>
</dbReference>
<comment type="caution">
    <text evidence="8">The sequence shown here is derived from an EMBL/GenBank/DDBJ whole genome shotgun (WGS) entry which is preliminary data.</text>
</comment>
<evidence type="ECO:0000256" key="2">
    <source>
        <dbReference type="ARBA" id="ARBA00022692"/>
    </source>
</evidence>
<proteinExistence type="predicted"/>
<reference evidence="8 9" key="1">
    <citation type="journal article" date="2021" name="Mar. Drugs">
        <title>Genome Reduction and Secondary Metabolism of the Marine Sponge-Associated Cyanobacterium Leptothoe.</title>
        <authorList>
            <person name="Konstantinou D."/>
            <person name="Popin R.V."/>
            <person name="Fewer D.P."/>
            <person name="Sivonen K."/>
            <person name="Gkelis S."/>
        </authorList>
    </citation>
    <scope>NUCLEOTIDE SEQUENCE [LARGE SCALE GENOMIC DNA]</scope>
    <source>
        <strain evidence="8 9">TAU-MAC 1615</strain>
    </source>
</reference>
<evidence type="ECO:0000256" key="3">
    <source>
        <dbReference type="ARBA" id="ARBA00022741"/>
    </source>
</evidence>
<name>A0ABS5Y120_9CYAN</name>
<evidence type="ECO:0000256" key="6">
    <source>
        <dbReference type="ARBA" id="ARBA00023136"/>
    </source>
</evidence>
<evidence type="ECO:0000256" key="4">
    <source>
        <dbReference type="ARBA" id="ARBA00022989"/>
    </source>
</evidence>
<dbReference type="InterPro" id="IPR005225">
    <property type="entry name" value="Small_GTP-bd"/>
</dbReference>
<sequence>MTAPSNVTHLPDFSSSPESALERQFERLMADSYHTQAQSSLKQVIDGLDLTPREREGLQPEIDNLLGLQKKIDQGIVHIAVFGMVGRGKSSLLNALVGQPIFVTGPLHGVTQDIASVDWQVLNSDQDAGLVSRVTLANSTDQNLDAAARIELIDTPGIDEVDGEQRQQLAERVAQQSDLILFVIAADLTQVEYDALAWLRQAGKPILLVLNKADQYAPPEQALLLETLGERVKPLNILADDVVVAAAAPLQITVADGARRRTRGLPDVAALKLKMLDVLAKEGKALIALNTLLYMDDVQTRLVERKLQIRQHRADDLIWQTALTKSIAVAVNPMLLADVVGGVAVDVGLVVSLSKLYGLPMTQQESLHLLKTIAIATGSLSVTELFITLGLSSLKSLLGMAGLATGGISLAPYVSVALTQAAVAGVATYAIGQVTRTYLVNGASWGEQGPKATIANIVETLDEASIMARLKDELRQKLHRNA</sequence>
<keyword evidence="4" id="KW-1133">Transmembrane helix</keyword>
<dbReference type="PANTHER" id="PTHR42714">
    <property type="entry name" value="TRNA MODIFICATION GTPASE GTPBP3"/>
    <property type="match status" value="1"/>
</dbReference>
<keyword evidence="2" id="KW-0812">Transmembrane</keyword>
<evidence type="ECO:0000256" key="5">
    <source>
        <dbReference type="ARBA" id="ARBA00023134"/>
    </source>
</evidence>
<keyword evidence="5" id="KW-0342">GTP-binding</keyword>
<keyword evidence="3" id="KW-0547">Nucleotide-binding</keyword>